<keyword evidence="3" id="KW-1185">Reference proteome</keyword>
<name>A0A5M3T2A0_LIMPL</name>
<dbReference type="Proteomes" id="UP000326169">
    <property type="component" value="Unassembled WGS sequence"/>
</dbReference>
<dbReference type="GeneID" id="301681018"/>
<dbReference type="RefSeq" id="WP_006618801.1">
    <property type="nucleotide sequence ID" value="NZ_BIMW01000001.1"/>
</dbReference>
<comment type="caution">
    <text evidence="2">The sequence shown here is derived from an EMBL/GenBank/DDBJ whole genome shotgun (WGS) entry which is preliminary data.</text>
</comment>
<protein>
    <recommendedName>
        <fullName evidence="1">DUF4007 domain-containing protein</fullName>
    </recommendedName>
</protein>
<reference evidence="2 3" key="1">
    <citation type="journal article" date="2019" name="J Genomics">
        <title>The Draft Genome of a Hydrogen-producing Cyanobacterium, Arthrospira platensis NIES-46.</title>
        <authorList>
            <person name="Suzuki S."/>
            <person name="Yamaguchi H."/>
            <person name="Kawachi M."/>
        </authorList>
    </citation>
    <scope>NUCLEOTIDE SEQUENCE [LARGE SCALE GENOMIC DNA]</scope>
    <source>
        <strain evidence="2 3">NIES-46</strain>
    </source>
</reference>
<feature type="domain" description="DUF4007" evidence="1">
    <location>
        <begin position="21"/>
        <end position="302"/>
    </location>
</feature>
<evidence type="ECO:0000313" key="2">
    <source>
        <dbReference type="EMBL" id="GCE92001.1"/>
    </source>
</evidence>
<sequence length="308" mass="35293">MIQTSLNRHIIDPPPSVNPVFARHETFHPRFGWLKKGFDQAEKDDRIFLAEDAPVRLGVGKNMVRSIRYWCQAFKILGGDRPTVFGENILRDDGWDPFLEDPASLWLLHWNLLKQPCDAAAWHYTFNQFRRVEFSQHDLFVAISDYGKTLKKNLADSSINKDVSCLLRMYVKQSRNHQVSEDSIDCPFAELGLIHRAGDSKYYTFRVNQKRNLPPEIVVAACLEYADFVGREQRTLAISRLLYDIGSPGMVFKLPETAVCDAIEKVARGWNAIALSEAAGLIQFSFNENPQKLADHLLGMYYNKRRVG</sequence>
<proteinExistence type="predicted"/>
<dbReference type="Pfam" id="PF13182">
    <property type="entry name" value="DUF4007"/>
    <property type="match status" value="1"/>
</dbReference>
<organism evidence="2 3">
    <name type="scientific">Limnospira platensis NIES-46</name>
    <dbReference type="NCBI Taxonomy" id="1236695"/>
    <lineage>
        <taxon>Bacteria</taxon>
        <taxon>Bacillati</taxon>
        <taxon>Cyanobacteriota</taxon>
        <taxon>Cyanophyceae</taxon>
        <taxon>Oscillatoriophycideae</taxon>
        <taxon>Oscillatoriales</taxon>
        <taxon>Sirenicapillariaceae</taxon>
        <taxon>Limnospira</taxon>
    </lineage>
</organism>
<dbReference type="InterPro" id="IPR025248">
    <property type="entry name" value="DUF4007"/>
</dbReference>
<dbReference type="EMBL" id="BIMW01000001">
    <property type="protein sequence ID" value="GCE92001.1"/>
    <property type="molecule type" value="Genomic_DNA"/>
</dbReference>
<gene>
    <name evidence="2" type="ORF">NIES46_00350</name>
</gene>
<accession>A0A5M3T2A0</accession>
<evidence type="ECO:0000259" key="1">
    <source>
        <dbReference type="Pfam" id="PF13182"/>
    </source>
</evidence>
<evidence type="ECO:0000313" key="3">
    <source>
        <dbReference type="Proteomes" id="UP000326169"/>
    </source>
</evidence>